<dbReference type="CDD" id="cd04762">
    <property type="entry name" value="HTH_MerR-trunc"/>
    <property type="match status" value="1"/>
</dbReference>
<dbReference type="AlphaFoldDB" id="A0A7V7UVW6"/>
<keyword evidence="2 8" id="KW-0132">Cell division</keyword>
<comment type="similarity">
    <text evidence="8">Belongs to the RacA family.</text>
</comment>
<dbReference type="Gene3D" id="1.10.1660.10">
    <property type="match status" value="1"/>
</dbReference>
<feature type="coiled-coil region" evidence="8">
    <location>
        <begin position="155"/>
        <end position="182"/>
    </location>
</feature>
<dbReference type="InterPro" id="IPR000551">
    <property type="entry name" value="MerR-type_HTH_dom"/>
</dbReference>
<dbReference type="GO" id="GO:0003690">
    <property type="term" value="F:double-stranded DNA binding"/>
    <property type="evidence" value="ECO:0007669"/>
    <property type="project" value="UniProtKB-UniRule"/>
</dbReference>
<evidence type="ECO:0000259" key="9">
    <source>
        <dbReference type="Pfam" id="PF13411"/>
    </source>
</evidence>
<evidence type="ECO:0000313" key="10">
    <source>
        <dbReference type="EMBL" id="KAB2332960.1"/>
    </source>
</evidence>
<accession>A0A7V7UVW6</accession>
<keyword evidence="11" id="KW-1185">Reference proteome</keyword>
<reference evidence="10 11" key="1">
    <citation type="journal article" date="2014" name="Arch. Microbiol.">
        <title>Bacillus mesophilum sp. nov., strain IITR-54T, a novel 4-chlorobiphenyl dechlorinating bacterium.</title>
        <authorList>
            <person name="Manickam N."/>
            <person name="Singh N.K."/>
            <person name="Bajaj A."/>
            <person name="Kumar R.M."/>
            <person name="Kaur G."/>
            <person name="Kaur N."/>
            <person name="Bala M."/>
            <person name="Kumar A."/>
            <person name="Mayilraj S."/>
        </authorList>
    </citation>
    <scope>NUCLEOTIDE SEQUENCE [LARGE SCALE GENOMIC DNA]</scope>
    <source>
        <strain evidence="10 11">IITR-54</strain>
    </source>
</reference>
<evidence type="ECO:0000256" key="6">
    <source>
        <dbReference type="ARBA" id="ARBA00023125"/>
    </source>
</evidence>
<dbReference type="InterPro" id="IPR009061">
    <property type="entry name" value="DNA-bd_dom_put_sf"/>
</dbReference>
<dbReference type="EMBL" id="WBOT01000003">
    <property type="protein sequence ID" value="KAB2332960.1"/>
    <property type="molecule type" value="Genomic_DNA"/>
</dbReference>
<dbReference type="GO" id="GO:0030435">
    <property type="term" value="P:sporulation resulting in formation of a cellular spore"/>
    <property type="evidence" value="ECO:0007669"/>
    <property type="project" value="UniProtKB-UniRule"/>
</dbReference>
<comment type="subcellular location">
    <subcellularLocation>
        <location evidence="8">Cytoplasm</location>
    </subcellularLocation>
    <text evidence="8">Localizes to cell poles and nucleoid.</text>
</comment>
<keyword evidence="7 8" id="KW-0131">Cell cycle</keyword>
<evidence type="ECO:0000256" key="2">
    <source>
        <dbReference type="ARBA" id="ARBA00022618"/>
    </source>
</evidence>
<comment type="caution">
    <text evidence="10">The sequence shown here is derived from an EMBL/GenBank/DDBJ whole genome shotgun (WGS) entry which is preliminary data.</text>
</comment>
<keyword evidence="1 8" id="KW-0963">Cytoplasm</keyword>
<evidence type="ECO:0000256" key="7">
    <source>
        <dbReference type="ARBA" id="ARBA00023306"/>
    </source>
</evidence>
<sequence>MSIKRHFPLNIVRISPSLSNKNFFCHPYRKKKREVEFLYTLKEGMFMNTTNVAQLLNVSKSTVQRWVKQLDLQMKRNELGHYSFSENDVALLTQVHEQLQAGKNLQEISIMSKKRRNGIVKKEEKDHRTIELLKRIDELELRINRKADDVVSYQLLQHRQEMEELQKQITSLNERMSALEATASTLQNFPQRPQDTLLLLDQEIPQKKLKRKSFFTMLFG</sequence>
<evidence type="ECO:0000256" key="4">
    <source>
        <dbReference type="ARBA" id="ARBA00022969"/>
    </source>
</evidence>
<evidence type="ECO:0000256" key="1">
    <source>
        <dbReference type="ARBA" id="ARBA00022490"/>
    </source>
</evidence>
<dbReference type="GO" id="GO:0005737">
    <property type="term" value="C:cytoplasm"/>
    <property type="evidence" value="ECO:0007669"/>
    <property type="project" value="UniProtKB-SubCell"/>
</dbReference>
<dbReference type="SUPFAM" id="SSF46955">
    <property type="entry name" value="Putative DNA-binding domain"/>
    <property type="match status" value="1"/>
</dbReference>
<evidence type="ECO:0000256" key="3">
    <source>
        <dbReference type="ARBA" id="ARBA00022829"/>
    </source>
</evidence>
<feature type="domain" description="HTH merR-type" evidence="9">
    <location>
        <begin position="47"/>
        <end position="111"/>
    </location>
</feature>
<evidence type="ECO:0000256" key="5">
    <source>
        <dbReference type="ARBA" id="ARBA00023054"/>
    </source>
</evidence>
<protein>
    <recommendedName>
        <fullName evidence="8">Chromosome-anchoring protein RacA</fullName>
    </recommendedName>
</protein>
<dbReference type="Pfam" id="PF13411">
    <property type="entry name" value="MerR_1"/>
    <property type="match status" value="1"/>
</dbReference>
<dbReference type="InterPro" id="IPR023522">
    <property type="entry name" value="Chrosome_anchoring_RacA"/>
</dbReference>
<proteinExistence type="inferred from homology"/>
<comment type="function">
    <text evidence="8">Required for the formation of axial filaments and for anchoring the origin regions at the cell poles in sporulating cells, thus ensuring proper chromosome segregation in the prespore. Binds in a dispersed manner throughout the chromosome but preferentially to sites clustered in the origin portion of the chromosome, causing condensation of the chromosome and its remodeling into an elongated, anchored structure.</text>
</comment>
<dbReference type="Proteomes" id="UP000441354">
    <property type="component" value="Unassembled WGS sequence"/>
</dbReference>
<evidence type="ECO:0000256" key="8">
    <source>
        <dbReference type="HAMAP-Rule" id="MF_01170"/>
    </source>
</evidence>
<keyword evidence="3 8" id="KW-0159">Chromosome partition</keyword>
<evidence type="ECO:0000313" key="11">
    <source>
        <dbReference type="Proteomes" id="UP000441354"/>
    </source>
</evidence>
<dbReference type="GO" id="GO:0030261">
    <property type="term" value="P:chromosome condensation"/>
    <property type="evidence" value="ECO:0007669"/>
    <property type="project" value="UniProtKB-UniRule"/>
</dbReference>
<dbReference type="HAMAP" id="MF_01170">
    <property type="entry name" value="RacA"/>
    <property type="match status" value="1"/>
</dbReference>
<name>A0A7V7UVW6_9BACI</name>
<dbReference type="GO" id="GO:0007059">
    <property type="term" value="P:chromosome segregation"/>
    <property type="evidence" value="ECO:0007669"/>
    <property type="project" value="UniProtKB-UniRule"/>
</dbReference>
<keyword evidence="5 8" id="KW-0175">Coiled coil</keyword>
<dbReference type="GO" id="GO:0006355">
    <property type="term" value="P:regulation of DNA-templated transcription"/>
    <property type="evidence" value="ECO:0007669"/>
    <property type="project" value="InterPro"/>
</dbReference>
<organism evidence="10 11">
    <name type="scientific">Bacillus mesophilum</name>
    <dbReference type="NCBI Taxonomy" id="1071718"/>
    <lineage>
        <taxon>Bacteria</taxon>
        <taxon>Bacillati</taxon>
        <taxon>Bacillota</taxon>
        <taxon>Bacilli</taxon>
        <taxon>Bacillales</taxon>
        <taxon>Bacillaceae</taxon>
        <taxon>Bacillus</taxon>
    </lineage>
</organism>
<keyword evidence="6 8" id="KW-0238">DNA-binding</keyword>
<gene>
    <name evidence="8" type="primary">racA</name>
    <name evidence="10" type="ORF">F7732_12840</name>
</gene>
<dbReference type="GO" id="GO:0008356">
    <property type="term" value="P:asymmetric cell division"/>
    <property type="evidence" value="ECO:0007669"/>
    <property type="project" value="UniProtKB-UniRule"/>
</dbReference>
<feature type="DNA-binding region" description="H-T-H motif" evidence="8">
    <location>
        <begin position="49"/>
        <end position="69"/>
    </location>
</feature>
<keyword evidence="4 8" id="KW-0749">Sporulation</keyword>